<reference evidence="2" key="1">
    <citation type="journal article" date="2020" name="Nature">
        <title>Giant virus diversity and host interactions through global metagenomics.</title>
        <authorList>
            <person name="Schulz F."/>
            <person name="Roux S."/>
            <person name="Paez-Espino D."/>
            <person name="Jungbluth S."/>
            <person name="Walsh D.A."/>
            <person name="Denef V.J."/>
            <person name="McMahon K.D."/>
            <person name="Konstantinidis K.T."/>
            <person name="Eloe-Fadrosh E.A."/>
            <person name="Kyrpides N.C."/>
            <person name="Woyke T."/>
        </authorList>
    </citation>
    <scope>NUCLEOTIDE SEQUENCE</scope>
    <source>
        <strain evidence="2">GVMAG-S-1101164-67</strain>
    </source>
</reference>
<dbReference type="AlphaFoldDB" id="A0A6C0JWB0"/>
<feature type="transmembrane region" description="Helical" evidence="1">
    <location>
        <begin position="205"/>
        <end position="225"/>
    </location>
</feature>
<evidence type="ECO:0000256" key="1">
    <source>
        <dbReference type="SAM" id="Phobius"/>
    </source>
</evidence>
<sequence length="474" mass="54525">MTDSLFKTPQEVLNEIFSTDSVLKTDNVTFLVLISIFVIAPLCIFIYIYLEDIKNILFKLGSALYLTDFEKLQLLFDCIKNNIGIILGPIFLAVILFYATHDPKALTDNTTSYALFIFAIIIICFGLYSTLPNFSNMSYVWFLIGGIVLLLISMAVYFSSYITPSVITTVSIFMRILVLLIIAVGLAIGYKIFSERIKSLTGWKGFFANFLFYIPCLLSDGLEYLLQQYHITPNIVFILLIIELVLVLGYFYIPKIIKKSIKKTAIMLQDKPVYLDKERNVGNIEQFLFKPLGDKIIYMENKEKYRRNYCINMWVFLNIQPSSNAAYSNETTIFNYNNHPRITHKNNSDNKRLKNRNIYTFYFSNTQDGTVNADTTNKANYEVSFPDQKWNLFSFNYFESKVDLYVNGHLERTFYFSNNIPDYSSNDSVLLGSDGGVTGAICNVTYNKKPLTSEQIATLYNTNYLKNPPVDFIE</sequence>
<evidence type="ECO:0000313" key="2">
    <source>
        <dbReference type="EMBL" id="QHU10042.1"/>
    </source>
</evidence>
<proteinExistence type="predicted"/>
<dbReference type="Pfam" id="PF13385">
    <property type="entry name" value="Laminin_G_3"/>
    <property type="match status" value="1"/>
</dbReference>
<dbReference type="SUPFAM" id="SSF49899">
    <property type="entry name" value="Concanavalin A-like lectins/glucanases"/>
    <property type="match status" value="1"/>
</dbReference>
<organism evidence="2">
    <name type="scientific">viral metagenome</name>
    <dbReference type="NCBI Taxonomy" id="1070528"/>
    <lineage>
        <taxon>unclassified sequences</taxon>
        <taxon>metagenomes</taxon>
        <taxon>organismal metagenomes</taxon>
    </lineage>
</organism>
<feature type="transmembrane region" description="Helical" evidence="1">
    <location>
        <begin position="83"/>
        <end position="101"/>
    </location>
</feature>
<dbReference type="Gene3D" id="2.60.120.200">
    <property type="match status" value="1"/>
</dbReference>
<protein>
    <submittedName>
        <fullName evidence="2">Uncharacterized protein</fullName>
    </submittedName>
</protein>
<feature type="transmembrane region" description="Helical" evidence="1">
    <location>
        <begin position="28"/>
        <end position="50"/>
    </location>
</feature>
<feature type="transmembrane region" description="Helical" evidence="1">
    <location>
        <begin position="138"/>
        <end position="160"/>
    </location>
</feature>
<keyword evidence="1" id="KW-1133">Transmembrane helix</keyword>
<keyword evidence="1" id="KW-0472">Membrane</keyword>
<accession>A0A6C0JWB0</accession>
<dbReference type="EMBL" id="MN740749">
    <property type="protein sequence ID" value="QHU10042.1"/>
    <property type="molecule type" value="Genomic_DNA"/>
</dbReference>
<keyword evidence="1" id="KW-0812">Transmembrane</keyword>
<feature type="transmembrane region" description="Helical" evidence="1">
    <location>
        <begin position="231"/>
        <end position="253"/>
    </location>
</feature>
<name>A0A6C0JWB0_9ZZZZ</name>
<dbReference type="InterPro" id="IPR013320">
    <property type="entry name" value="ConA-like_dom_sf"/>
</dbReference>
<feature type="transmembrane region" description="Helical" evidence="1">
    <location>
        <begin position="113"/>
        <end position="131"/>
    </location>
</feature>
<feature type="transmembrane region" description="Helical" evidence="1">
    <location>
        <begin position="172"/>
        <end position="193"/>
    </location>
</feature>